<dbReference type="InterPro" id="IPR050153">
    <property type="entry name" value="Metal_Ion_Import_ABC"/>
</dbReference>
<evidence type="ECO:0000256" key="1">
    <source>
        <dbReference type="ARBA" id="ARBA00014334"/>
    </source>
</evidence>
<dbReference type="GeneID" id="29073719"/>
<organism evidence="6">
    <name type="scientific">Porphyridium sordidum</name>
    <name type="common">Red alga</name>
    <dbReference type="NCBI Taxonomy" id="28024"/>
    <lineage>
        <taxon>Eukaryota</taxon>
        <taxon>Rhodophyta</taxon>
        <taxon>Bangiophyceae</taxon>
        <taxon>Porphyridiales</taxon>
        <taxon>Porphyridiaceae</taxon>
        <taxon>Porphyridium</taxon>
    </lineage>
</organism>
<dbReference type="PROSITE" id="PS50893">
    <property type="entry name" value="ABC_TRANSPORTER_2"/>
    <property type="match status" value="1"/>
</dbReference>
<keyword evidence="2" id="KW-0813">Transport</keyword>
<dbReference type="SMART" id="SM00382">
    <property type="entry name" value="AAA"/>
    <property type="match status" value="1"/>
</dbReference>
<geneLocation type="plastid" evidence="6"/>
<evidence type="ECO:0000313" key="6">
    <source>
        <dbReference type="EMBL" id="AOM66582.1"/>
    </source>
</evidence>
<evidence type="ECO:0000256" key="2">
    <source>
        <dbReference type="ARBA" id="ARBA00022448"/>
    </source>
</evidence>
<dbReference type="Pfam" id="PF00005">
    <property type="entry name" value="ABC_tran"/>
    <property type="match status" value="1"/>
</dbReference>
<protein>
    <recommendedName>
        <fullName evidence="1">Probable ATP-dependent transporter ycf16</fullName>
    </recommendedName>
</protein>
<evidence type="ECO:0000259" key="5">
    <source>
        <dbReference type="PROSITE" id="PS50893"/>
    </source>
</evidence>
<dbReference type="RefSeq" id="YP_009297239.1">
    <property type="nucleotide sequence ID" value="NC_031175.1"/>
</dbReference>
<evidence type="ECO:0000256" key="3">
    <source>
        <dbReference type="ARBA" id="ARBA00022741"/>
    </source>
</evidence>
<accession>A0A1C9CDZ2</accession>
<name>A0A1C9CDZ2_PORSO</name>
<dbReference type="Gene3D" id="3.40.50.300">
    <property type="entry name" value="P-loop containing nucleotide triphosphate hydrolases"/>
    <property type="match status" value="1"/>
</dbReference>
<keyword evidence="6" id="KW-0934">Plastid</keyword>
<dbReference type="PANTHER" id="PTHR42734">
    <property type="entry name" value="METAL TRANSPORT SYSTEM ATP-BINDING PROTEIN TM_0124-RELATED"/>
    <property type="match status" value="1"/>
</dbReference>
<dbReference type="EMBL" id="KX284720">
    <property type="protein sequence ID" value="AOM66582.1"/>
    <property type="molecule type" value="Genomic_DNA"/>
</dbReference>
<dbReference type="GO" id="GO:0005524">
    <property type="term" value="F:ATP binding"/>
    <property type="evidence" value="ECO:0007669"/>
    <property type="project" value="UniProtKB-KW"/>
</dbReference>
<dbReference type="InterPro" id="IPR003439">
    <property type="entry name" value="ABC_transporter-like_ATP-bd"/>
</dbReference>
<dbReference type="CDD" id="cd03235">
    <property type="entry name" value="ABC_Metallic_Cations"/>
    <property type="match status" value="1"/>
</dbReference>
<keyword evidence="4" id="KW-0067">ATP-binding</keyword>
<sequence>MTRKQFKVEDLSVKYKQKLILNNINFCIETGKIIGIIGPNGAGKSTLFKAILGLINKENGSIIYNNLALKKQRELIAYIPQRSQIDWDFPVTVWDIVLMGRIIKTGWFNQFSKESYTIVDSALEKLKISHLKNRKIGELSGGQQQRVFIARSIAQGAEIFCLDEPLSGVDYKTQANIFKILRDLATQNKLIIVIHHDLSDILKYFDELILLNQKIIASGKCEEVLTENLLHQAYI</sequence>
<feature type="domain" description="ABC transporter" evidence="5">
    <location>
        <begin position="6"/>
        <end position="235"/>
    </location>
</feature>
<gene>
    <name evidence="6" type="primary">mntA</name>
    <name evidence="6" type="ORF">Psor_107</name>
</gene>
<evidence type="ECO:0000256" key="4">
    <source>
        <dbReference type="ARBA" id="ARBA00022840"/>
    </source>
</evidence>
<dbReference type="PROSITE" id="PS00211">
    <property type="entry name" value="ABC_TRANSPORTER_1"/>
    <property type="match status" value="1"/>
</dbReference>
<proteinExistence type="predicted"/>
<dbReference type="FunFam" id="3.40.50.300:FF:000134">
    <property type="entry name" value="Iron-enterobactin ABC transporter ATP-binding protein"/>
    <property type="match status" value="1"/>
</dbReference>
<keyword evidence="3" id="KW-0547">Nucleotide-binding</keyword>
<dbReference type="InterPro" id="IPR017871">
    <property type="entry name" value="ABC_transporter-like_CS"/>
</dbReference>
<dbReference type="SUPFAM" id="SSF52540">
    <property type="entry name" value="P-loop containing nucleoside triphosphate hydrolases"/>
    <property type="match status" value="1"/>
</dbReference>
<dbReference type="InterPro" id="IPR027417">
    <property type="entry name" value="P-loop_NTPase"/>
</dbReference>
<dbReference type="AlphaFoldDB" id="A0A1C9CDZ2"/>
<dbReference type="GO" id="GO:0016887">
    <property type="term" value="F:ATP hydrolysis activity"/>
    <property type="evidence" value="ECO:0007669"/>
    <property type="project" value="InterPro"/>
</dbReference>
<dbReference type="InterPro" id="IPR003593">
    <property type="entry name" value="AAA+_ATPase"/>
</dbReference>
<reference evidence="6" key="1">
    <citation type="journal article" date="2016" name="BMC Biol.">
        <title>Parallel evolution of highly conserved plastid genome architecture in red seaweeds and seed plants.</title>
        <authorList>
            <person name="Lee J."/>
            <person name="Cho C.H."/>
            <person name="Park S.I."/>
            <person name="Choi J.W."/>
            <person name="Song H.S."/>
            <person name="West J.A."/>
            <person name="Bhattacharya D."/>
            <person name="Yoon H.S."/>
        </authorList>
    </citation>
    <scope>NUCLEOTIDE SEQUENCE</scope>
</reference>